<dbReference type="Gene3D" id="3.30.450.130">
    <property type="entry name" value="irre protein"/>
    <property type="match status" value="1"/>
</dbReference>
<name>A0A347ZQ32_9CHLR</name>
<dbReference type="Pfam" id="PF06114">
    <property type="entry name" value="Peptidase_M78"/>
    <property type="match status" value="1"/>
</dbReference>
<dbReference type="RefSeq" id="WP_116225956.1">
    <property type="nucleotide sequence ID" value="NZ_AP018437.1"/>
</dbReference>
<accession>A0A347ZQ32</accession>
<feature type="domain" description="IrrE N-terminal-like" evidence="1">
    <location>
        <begin position="41"/>
        <end position="144"/>
    </location>
</feature>
<reference evidence="2 3" key="1">
    <citation type="submission" date="2018-08" db="EMBL/GenBank/DDBJ databases">
        <title>Genomic Encyclopedia of Type Strains, Phase IV (KMG-IV): sequencing the most valuable type-strain genomes for metagenomic binning, comparative biology and taxonomic classification.</title>
        <authorList>
            <person name="Goeker M."/>
        </authorList>
    </citation>
    <scope>NUCLEOTIDE SEQUENCE [LARGE SCALE GENOMIC DNA]</scope>
    <source>
        <strain evidence="2 3">DSM 23923</strain>
    </source>
</reference>
<gene>
    <name evidence="2" type="ORF">DFR64_2690</name>
</gene>
<dbReference type="InterPro" id="IPR010359">
    <property type="entry name" value="IrrE_HExxH"/>
</dbReference>
<dbReference type="EMBL" id="QUMS01000004">
    <property type="protein sequence ID" value="REG06258.1"/>
    <property type="molecule type" value="Genomic_DNA"/>
</dbReference>
<dbReference type="OrthoDB" id="9794834at2"/>
<organism evidence="2 3">
    <name type="scientific">Pelolinea submarina</name>
    <dbReference type="NCBI Taxonomy" id="913107"/>
    <lineage>
        <taxon>Bacteria</taxon>
        <taxon>Bacillati</taxon>
        <taxon>Chloroflexota</taxon>
        <taxon>Anaerolineae</taxon>
        <taxon>Anaerolineales</taxon>
        <taxon>Anaerolineaceae</taxon>
        <taxon>Pelolinea</taxon>
    </lineage>
</organism>
<evidence type="ECO:0000259" key="1">
    <source>
        <dbReference type="Pfam" id="PF06114"/>
    </source>
</evidence>
<protein>
    <submittedName>
        <fullName evidence="2">Zn-dependent peptidase ImmA (M78 family)</fullName>
    </submittedName>
</protein>
<dbReference type="AlphaFoldDB" id="A0A347ZQ32"/>
<sequence length="291" mass="33619">MEISTFREAKRRLIDQITSIKEEYKLPDFLLYGGENDLCAKNLGIKVEEKKMDYDFAGYLPANSQNRPQPIIWIDPADLDLEHKNFTFFHEISHHLIREDAELYSFLNQIADRNQDLRMLEDRFADIGAAEFLIPSRVVSEFIAEKGFSMSLLPELDIIFPASKPAITIQLAQCAAHKCFIIICANNRSDSINSSTLSNENNVPRLYIQYSSKSPSQEKYFVAKNTLIPLDHVINKVYISRTDIKSRDRIPFRTKTEWVTDCDAIYYEGRVFASFNIEQPSQSRELQPSLF</sequence>
<evidence type="ECO:0000313" key="2">
    <source>
        <dbReference type="EMBL" id="REG06258.1"/>
    </source>
</evidence>
<dbReference type="Proteomes" id="UP000256388">
    <property type="component" value="Unassembled WGS sequence"/>
</dbReference>
<dbReference type="Gene3D" id="1.10.10.2910">
    <property type="match status" value="1"/>
</dbReference>
<keyword evidence="3" id="KW-1185">Reference proteome</keyword>
<proteinExistence type="predicted"/>
<comment type="caution">
    <text evidence="2">The sequence shown here is derived from an EMBL/GenBank/DDBJ whole genome shotgun (WGS) entry which is preliminary data.</text>
</comment>
<evidence type="ECO:0000313" key="3">
    <source>
        <dbReference type="Proteomes" id="UP000256388"/>
    </source>
</evidence>